<dbReference type="SUPFAM" id="SSF55874">
    <property type="entry name" value="ATPase domain of HSP90 chaperone/DNA topoisomerase II/histidine kinase"/>
    <property type="match status" value="1"/>
</dbReference>
<proteinExistence type="predicted"/>
<dbReference type="Pfam" id="PF06580">
    <property type="entry name" value="His_kinase"/>
    <property type="match status" value="1"/>
</dbReference>
<keyword evidence="10" id="KW-0808">Transferase</keyword>
<evidence type="ECO:0000256" key="5">
    <source>
        <dbReference type="ARBA" id="ARBA00023136"/>
    </source>
</evidence>
<dbReference type="AlphaFoldDB" id="A0A2I1JY74"/>
<evidence type="ECO:0000259" key="9">
    <source>
        <dbReference type="Pfam" id="PF06580"/>
    </source>
</evidence>
<gene>
    <name evidence="10" type="ORF">CYJ57_05795</name>
</gene>
<dbReference type="Proteomes" id="UP000234384">
    <property type="component" value="Unassembled WGS sequence"/>
</dbReference>
<comment type="caution">
    <text evidence="10">The sequence shown here is derived from an EMBL/GenBank/DDBJ whole genome shotgun (WGS) entry which is preliminary data.</text>
</comment>
<evidence type="ECO:0000256" key="3">
    <source>
        <dbReference type="ARBA" id="ARBA00022692"/>
    </source>
</evidence>
<feature type="domain" description="Signal transduction histidine kinase internal region" evidence="9">
    <location>
        <begin position="365"/>
        <end position="443"/>
    </location>
</feature>
<keyword evidence="2" id="KW-1003">Cell membrane</keyword>
<evidence type="ECO:0000313" key="10">
    <source>
        <dbReference type="EMBL" id="PKY88282.1"/>
    </source>
</evidence>
<evidence type="ECO:0000256" key="7">
    <source>
        <dbReference type="SAM" id="Phobius"/>
    </source>
</evidence>
<comment type="subcellular location">
    <subcellularLocation>
        <location evidence="1">Cell membrane</location>
        <topology evidence="1">Multi-pass membrane protein</topology>
    </subcellularLocation>
</comment>
<dbReference type="InterPro" id="IPR036890">
    <property type="entry name" value="HATPase_C_sf"/>
</dbReference>
<dbReference type="InterPro" id="IPR051552">
    <property type="entry name" value="HptR"/>
</dbReference>
<reference evidence="10 11" key="1">
    <citation type="submission" date="2017-12" db="EMBL/GenBank/DDBJ databases">
        <title>Phylogenetic diversity of female urinary microbiome.</title>
        <authorList>
            <person name="Thomas-White K."/>
            <person name="Wolfe A.J."/>
        </authorList>
    </citation>
    <scope>NUCLEOTIDE SEQUENCE [LARGE SCALE GENOMIC DNA]</scope>
    <source>
        <strain evidence="10 11">UMB0898</strain>
    </source>
</reference>
<sequence length="557" mass="64515">MKNQLRKFSTKISAYFFVISILLVTILSYRYYTYSVTILKDSKYQQTEQQLKNASIYISSYLEKIKGISSVLVMTPEIEKIENSSSDSIKNIIDLVEQNDPLIKRISVISNRGKLISTSPIDFEKSDDMNNLEWYQNLKKSNNMAMVTTENHKGFSMDKNERVISICRQIVKDNEVQGYVVIDLSYKLIEDYVSVINFGENGYAFITTSEEKLLFDSNQKGTSSLVEQDKYLQLINNRMKSLDKGFVGAHVYIPNTDWLLVGVASTEQIDTLQKKLIKNTVTWSMIILFLTVALSLFISKWISKPITSLAEEMKKVDENFSKIEIEDSDSIEIHTLKKEYNLLLDRIKILTKNIEEKENAKRNFELKALQSQINPHFIYNTLDTILWLIEFGENEKAIEVTKALGMILRSTLSINQDFIPLAKEIEHVQNYMDIQKVRYDDKFEYILDLEENTPEIMVPKLILQPIVENAIYHGIKPKKTKSFIKISSYIENGDLMIKVENNGVDFERDHQNRIKTKLGGIGMKNVEQRIKILCGNQYGIKMYRQDEVTVVEYRLSL</sequence>
<keyword evidence="4 7" id="KW-1133">Transmembrane helix</keyword>
<dbReference type="Gene3D" id="6.10.340.10">
    <property type="match status" value="1"/>
</dbReference>
<evidence type="ECO:0000256" key="4">
    <source>
        <dbReference type="ARBA" id="ARBA00022989"/>
    </source>
</evidence>
<dbReference type="GO" id="GO:0005886">
    <property type="term" value="C:plasma membrane"/>
    <property type="evidence" value="ECO:0007669"/>
    <property type="project" value="UniProtKB-SubCell"/>
</dbReference>
<dbReference type="Pfam" id="PF02743">
    <property type="entry name" value="dCache_1"/>
    <property type="match status" value="1"/>
</dbReference>
<dbReference type="EMBL" id="PKHE01000014">
    <property type="protein sequence ID" value="PKY88282.1"/>
    <property type="molecule type" value="Genomic_DNA"/>
</dbReference>
<evidence type="ECO:0000256" key="6">
    <source>
        <dbReference type="SAM" id="Coils"/>
    </source>
</evidence>
<keyword evidence="5 7" id="KW-0472">Membrane</keyword>
<dbReference type="PANTHER" id="PTHR42713">
    <property type="entry name" value="HISTIDINE KINASE-RELATED"/>
    <property type="match status" value="1"/>
</dbReference>
<dbReference type="InterPro" id="IPR033479">
    <property type="entry name" value="dCache_1"/>
</dbReference>
<dbReference type="Gene3D" id="3.30.565.10">
    <property type="entry name" value="Histidine kinase-like ATPase, C-terminal domain"/>
    <property type="match status" value="1"/>
</dbReference>
<dbReference type="RefSeq" id="WP_101954453.1">
    <property type="nucleotide sequence ID" value="NZ_PKHE01000014.1"/>
</dbReference>
<dbReference type="InterPro" id="IPR010559">
    <property type="entry name" value="Sig_transdc_His_kin_internal"/>
</dbReference>
<keyword evidence="6" id="KW-0175">Coiled coil</keyword>
<dbReference type="OrthoDB" id="9776552at2"/>
<dbReference type="GO" id="GO:0000155">
    <property type="term" value="F:phosphorelay sensor kinase activity"/>
    <property type="evidence" value="ECO:0007669"/>
    <property type="project" value="InterPro"/>
</dbReference>
<organism evidence="10 11">
    <name type="scientific">Falseniella ignava</name>
    <dbReference type="NCBI Taxonomy" id="137730"/>
    <lineage>
        <taxon>Bacteria</taxon>
        <taxon>Bacillati</taxon>
        <taxon>Bacillota</taxon>
        <taxon>Bacilli</taxon>
        <taxon>Lactobacillales</taxon>
        <taxon>Aerococcaceae</taxon>
        <taxon>Falseniella</taxon>
    </lineage>
</organism>
<accession>A0A2I1JY74</accession>
<protein>
    <submittedName>
        <fullName evidence="10">Sensor histidine kinase</fullName>
    </submittedName>
</protein>
<evidence type="ECO:0000256" key="1">
    <source>
        <dbReference type="ARBA" id="ARBA00004651"/>
    </source>
</evidence>
<dbReference type="PANTHER" id="PTHR42713:SF2">
    <property type="entry name" value="TWO-COMPONENT SENSOR KINASE YESM"/>
    <property type="match status" value="1"/>
</dbReference>
<dbReference type="Gene3D" id="3.30.450.20">
    <property type="entry name" value="PAS domain"/>
    <property type="match status" value="2"/>
</dbReference>
<evidence type="ECO:0000259" key="8">
    <source>
        <dbReference type="Pfam" id="PF02743"/>
    </source>
</evidence>
<feature type="domain" description="Cache" evidence="8">
    <location>
        <begin position="41"/>
        <end position="262"/>
    </location>
</feature>
<keyword evidence="3 7" id="KW-0812">Transmembrane</keyword>
<evidence type="ECO:0000256" key="2">
    <source>
        <dbReference type="ARBA" id="ARBA00022475"/>
    </source>
</evidence>
<evidence type="ECO:0000313" key="11">
    <source>
        <dbReference type="Proteomes" id="UP000234384"/>
    </source>
</evidence>
<feature type="coiled-coil region" evidence="6">
    <location>
        <begin position="306"/>
        <end position="367"/>
    </location>
</feature>
<keyword evidence="10" id="KW-0418">Kinase</keyword>
<name>A0A2I1JY74_9LACT</name>
<feature type="transmembrane region" description="Helical" evidence="7">
    <location>
        <begin position="12"/>
        <end position="32"/>
    </location>
</feature>